<protein>
    <submittedName>
        <fullName evidence="1">Uncharacterized protein</fullName>
    </submittedName>
</protein>
<accession>A0A5J9SUQ9</accession>
<reference evidence="1 3" key="1">
    <citation type="journal article" date="2019" name="Sci. Rep.">
        <title>A high-quality genome of Eragrostis curvula grass provides insights into Poaceae evolution and supports new strategies to enhance forage quality.</title>
        <authorList>
            <person name="Carballo J."/>
            <person name="Santos B.A.C.M."/>
            <person name="Zappacosta D."/>
            <person name="Garbus I."/>
            <person name="Selva J.P."/>
            <person name="Gallo C.A."/>
            <person name="Diaz A."/>
            <person name="Albertini E."/>
            <person name="Caccamo M."/>
            <person name="Echenique V."/>
        </authorList>
    </citation>
    <scope>NUCLEOTIDE SEQUENCE [LARGE SCALE GENOMIC DNA]</scope>
    <source>
        <strain evidence="3">cv. Victoria</strain>
        <tissue evidence="1">Leaf</tissue>
    </source>
</reference>
<evidence type="ECO:0000313" key="2">
    <source>
        <dbReference type="EMBL" id="TVU02732.1"/>
    </source>
</evidence>
<sequence>MLRGFVTTGVAERRGICAWRRLRGLESCTSYSIEYLRQAARQHGPRKTQLRVAEHQGPGRLRGAAGDLDVLNRC</sequence>
<dbReference type="Proteomes" id="UP000324897">
    <property type="component" value="Unassembled WGS sequence"/>
</dbReference>
<dbReference type="Gramene" id="TVU02731">
    <property type="protein sequence ID" value="TVU02731"/>
    <property type="gene ID" value="EJB05_51763"/>
</dbReference>
<dbReference type="Gramene" id="TVU02732">
    <property type="protein sequence ID" value="TVU02732"/>
    <property type="gene ID" value="EJB05_51764"/>
</dbReference>
<evidence type="ECO:0000313" key="1">
    <source>
        <dbReference type="EMBL" id="TVU02731.1"/>
    </source>
</evidence>
<name>A0A5J9SUQ9_9POAL</name>
<keyword evidence="3" id="KW-1185">Reference proteome</keyword>
<dbReference type="EMBL" id="RWGY01000287">
    <property type="protein sequence ID" value="TVU02732.1"/>
    <property type="molecule type" value="Genomic_DNA"/>
</dbReference>
<dbReference type="EMBL" id="RWGY01000287">
    <property type="protein sequence ID" value="TVU02731.1"/>
    <property type="molecule type" value="Genomic_DNA"/>
</dbReference>
<proteinExistence type="predicted"/>
<gene>
    <name evidence="1" type="ORF">EJB05_51763</name>
    <name evidence="2" type="ORF">EJB05_51764</name>
</gene>
<evidence type="ECO:0000313" key="3">
    <source>
        <dbReference type="Proteomes" id="UP000324897"/>
    </source>
</evidence>
<comment type="caution">
    <text evidence="1">The sequence shown here is derived from an EMBL/GenBank/DDBJ whole genome shotgun (WGS) entry which is preliminary data.</text>
</comment>
<organism evidence="1 3">
    <name type="scientific">Eragrostis curvula</name>
    <name type="common">weeping love grass</name>
    <dbReference type="NCBI Taxonomy" id="38414"/>
    <lineage>
        <taxon>Eukaryota</taxon>
        <taxon>Viridiplantae</taxon>
        <taxon>Streptophyta</taxon>
        <taxon>Embryophyta</taxon>
        <taxon>Tracheophyta</taxon>
        <taxon>Spermatophyta</taxon>
        <taxon>Magnoliopsida</taxon>
        <taxon>Liliopsida</taxon>
        <taxon>Poales</taxon>
        <taxon>Poaceae</taxon>
        <taxon>PACMAD clade</taxon>
        <taxon>Chloridoideae</taxon>
        <taxon>Eragrostideae</taxon>
        <taxon>Eragrostidinae</taxon>
        <taxon>Eragrostis</taxon>
    </lineage>
</organism>
<dbReference type="AlphaFoldDB" id="A0A5J9SUQ9"/>